<dbReference type="AlphaFoldDB" id="A0A0N4V1V3"/>
<dbReference type="EMBL" id="UXUI01007649">
    <property type="protein sequence ID" value="VDD88515.1"/>
    <property type="molecule type" value="Genomic_DNA"/>
</dbReference>
<dbReference type="Pfam" id="PF00042">
    <property type="entry name" value="Globin"/>
    <property type="match status" value="1"/>
</dbReference>
<dbReference type="Proteomes" id="UP000274131">
    <property type="component" value="Unassembled WGS sequence"/>
</dbReference>
<evidence type="ECO:0000313" key="5">
    <source>
        <dbReference type="WBParaSite" id="EVEC_0000395001-mRNA-1"/>
    </source>
</evidence>
<evidence type="ECO:0000256" key="1">
    <source>
        <dbReference type="RuleBase" id="RU000356"/>
    </source>
</evidence>
<keyword evidence="4" id="KW-1185">Reference proteome</keyword>
<keyword evidence="1" id="KW-0349">Heme</keyword>
<dbReference type="InterPro" id="IPR009050">
    <property type="entry name" value="Globin-like_sf"/>
</dbReference>
<dbReference type="CDD" id="cd01040">
    <property type="entry name" value="Mb-like"/>
    <property type="match status" value="1"/>
</dbReference>
<dbReference type="InterPro" id="IPR012292">
    <property type="entry name" value="Globin/Proto"/>
</dbReference>
<comment type="similarity">
    <text evidence="1">Belongs to the globin family.</text>
</comment>
<keyword evidence="1" id="KW-0479">Metal-binding</keyword>
<organism evidence="5">
    <name type="scientific">Enterobius vermicularis</name>
    <name type="common">Human pinworm</name>
    <dbReference type="NCBI Taxonomy" id="51028"/>
    <lineage>
        <taxon>Eukaryota</taxon>
        <taxon>Metazoa</taxon>
        <taxon>Ecdysozoa</taxon>
        <taxon>Nematoda</taxon>
        <taxon>Chromadorea</taxon>
        <taxon>Rhabditida</taxon>
        <taxon>Spirurina</taxon>
        <taxon>Oxyuridomorpha</taxon>
        <taxon>Oxyuroidea</taxon>
        <taxon>Oxyuridae</taxon>
        <taxon>Enterobius</taxon>
    </lineage>
</organism>
<dbReference type="InterPro" id="IPR044399">
    <property type="entry name" value="Mb-like_M"/>
</dbReference>
<proteinExistence type="inferred from homology"/>
<evidence type="ECO:0000259" key="2">
    <source>
        <dbReference type="Pfam" id="PF00042"/>
    </source>
</evidence>
<dbReference type="GO" id="GO:0005344">
    <property type="term" value="F:oxygen carrier activity"/>
    <property type="evidence" value="ECO:0007669"/>
    <property type="project" value="UniProtKB-KW"/>
</dbReference>
<keyword evidence="1" id="KW-0561">Oxygen transport</keyword>
<dbReference type="STRING" id="51028.A0A0N4V1V3"/>
<protein>
    <submittedName>
        <fullName evidence="5">GLOBIN domain-containing protein</fullName>
    </submittedName>
</protein>
<dbReference type="GO" id="GO:0020037">
    <property type="term" value="F:heme binding"/>
    <property type="evidence" value="ECO:0007669"/>
    <property type="project" value="InterPro"/>
</dbReference>
<dbReference type="WBParaSite" id="EVEC_0000395001-mRNA-1">
    <property type="protein sequence ID" value="EVEC_0000395001-mRNA-1"/>
    <property type="gene ID" value="EVEC_0000395001"/>
</dbReference>
<dbReference type="SUPFAM" id="SSF46458">
    <property type="entry name" value="Globin-like"/>
    <property type="match status" value="1"/>
</dbReference>
<evidence type="ECO:0000313" key="4">
    <source>
        <dbReference type="Proteomes" id="UP000274131"/>
    </source>
</evidence>
<evidence type="ECO:0000313" key="3">
    <source>
        <dbReference type="EMBL" id="VDD88515.1"/>
    </source>
</evidence>
<name>A0A0N4V1V3_ENTVE</name>
<gene>
    <name evidence="3" type="ORF">EVEC_LOCUS3658</name>
</gene>
<sequence>MGNKNATSLHNATAFDLYQNSELSSSCEPTSPMHSASSSDSELNNNLNNNLKCFHPRGETIVTQALQYSMRRRKIPKVSRAMSKIFNEVPNLRQTFSIPADVHDIKTYEPFARSAQLMGSVIGLCIRNLENLESEMGPVIVMYGRRHYHRQKQGFSTHYIPLFNRCIFEYIKTSLGTAMDSAECELAWHKLLSFISSQLIDGVELERNRIERMVRKATLP</sequence>
<dbReference type="OrthoDB" id="5797731at2759"/>
<feature type="domain" description="Globin" evidence="2">
    <location>
        <begin position="80"/>
        <end position="199"/>
    </location>
</feature>
<keyword evidence="1" id="KW-0813">Transport</keyword>
<dbReference type="InterPro" id="IPR000971">
    <property type="entry name" value="Globin"/>
</dbReference>
<keyword evidence="1" id="KW-0408">Iron</keyword>
<accession>A0A0N4V1V3</accession>
<reference evidence="5" key="1">
    <citation type="submission" date="2017-02" db="UniProtKB">
        <authorList>
            <consortium name="WormBaseParasite"/>
        </authorList>
    </citation>
    <scope>IDENTIFICATION</scope>
</reference>
<dbReference type="GO" id="GO:0019825">
    <property type="term" value="F:oxygen binding"/>
    <property type="evidence" value="ECO:0007669"/>
    <property type="project" value="InterPro"/>
</dbReference>
<reference evidence="3 4" key="2">
    <citation type="submission" date="2018-10" db="EMBL/GenBank/DDBJ databases">
        <authorList>
            <consortium name="Pathogen Informatics"/>
        </authorList>
    </citation>
    <scope>NUCLEOTIDE SEQUENCE [LARGE SCALE GENOMIC DNA]</scope>
</reference>
<dbReference type="Gene3D" id="1.10.490.10">
    <property type="entry name" value="Globins"/>
    <property type="match status" value="1"/>
</dbReference>